<feature type="domain" description="Disease resistance protein winged helix" evidence="10">
    <location>
        <begin position="660"/>
        <end position="730"/>
    </location>
</feature>
<dbReference type="SUPFAM" id="SSF52540">
    <property type="entry name" value="P-loop containing nucleoside triphosphate hydrolases"/>
    <property type="match status" value="1"/>
</dbReference>
<dbReference type="PANTHER" id="PTHR36766">
    <property type="entry name" value="PLANT BROAD-SPECTRUM MILDEW RESISTANCE PROTEIN RPW8"/>
    <property type="match status" value="1"/>
</dbReference>
<evidence type="ECO:0000313" key="13">
    <source>
        <dbReference type="Proteomes" id="UP000324897"/>
    </source>
</evidence>
<dbReference type="InterPro" id="IPR036388">
    <property type="entry name" value="WH-like_DNA-bd_sf"/>
</dbReference>
<dbReference type="GO" id="GO:0009626">
    <property type="term" value="P:plant-type hypersensitive response"/>
    <property type="evidence" value="ECO:0007669"/>
    <property type="project" value="UniProtKB-ARBA"/>
</dbReference>
<dbReference type="Gene3D" id="1.10.10.10">
    <property type="entry name" value="Winged helix-like DNA-binding domain superfamily/Winged helix DNA-binding domain"/>
    <property type="match status" value="1"/>
</dbReference>
<sequence>MAVAGIQAASWVLSKALGPLSSGALEAWAASTELGTNVEDLKLELLYAQGMLNNARGRGHHQEVQNPALTELLLKLRGLADRADDVLDELEYFRIQDDLYDTRHAANEHGGGCLKNHALNAQHTVKAIVKMLGFSRGTQTSHEKRPNEDDTRGVSCGAFTCLDPKTPADDDDQEGEEEASRGVRCGAVWPCGKATAASQEGNADVHDDHESEEEAIREVQRCGAVWPCGKASAAPPVPQTNQGDQEAVGHGCISRLVSSSRGTIHAVGKHLPCHSISTTQNNDESNIIAPSTGRAFLYCGPPNKATQIKSVIQTPKLKFNRVEMSQTMKEITYQLKVVCAKVSTILNLELLDSNRTIAQYISLALHANISNNQCPAPPLHINAVINRPMTNSTFDEPNFQGRGREIREIIDGITEGISSGKDLTVLPIVGPGGLGKTTLTQKIYNSKEVHSLFDVKLWVCVSINFNVYRLTQEIADKLRTNEIKDTPPDKLIAEKLNNKRFLLVLDDMWNCTNEDEWERLLVPFKNGQTKGGVILVTTRIPQLAKMVKTTDQIDLQGLDSKAFEELFLACIYGKEEPPNDHERLVEIRNQIKGKLKGSPLAAKTVGRLLKKYIDLDHWTTILESKEWESQNDDNDIMPALKLSFDHLPFHLQQCFIYCALFPEDYKFGKEELIHLWIGFDVLHSPNGNKSIEDIGYSNLTELVDHGFFKEEKDRYGDTFFLIHDLLHNLALKVSSQECLSICSSNVRSAEILPSLRHLSIHIDDSSVNDQKTFDNCKEDFSAFEKRLKAENLRSLLLFGSYQCSFASTIGNLLSNAKGLRVIFSQNASCNMEHLLQKDSNHVHLRYFRTSDILGSGLSNNITRYYHLRVLDVFGDEYRNPKLPTDMSNLIKLRHFVVRYNLHFEKLDNTMHSGISEVGKLKYLQALDQFIIKKESQGFELRHIGHLLELRGSLCIKNLDKVESREEAEEAKLMRKKHLHNLILDWGIDRSSKDPAREEQILEGLKPNSNLSMLCIIGHGGTTCPSWLGLYLKDLKSLGIHNVDWETFPPIGKFWLANGKFSSDDMSNKIFHSLRKIELVQLEGVKKWVVDSTCQFYSCLEVLIIKDCSELMELSFSNSTWCQQEQNIWFPKLQKLEIQRCQKLSSLPPVPWNCSPCHIQIMDAALGFESLHYSNKLSLSITGRKVIQNTDEFWMALRFDNLTKVKQLNMHCYPPLPLDRLKMLSSLKHLVMSNLMNAILPVEEGRSVQFQLPVEGLKIINRKATAKEINQILSYMPKLVNLEVFGCEKITGLGVAELNKATSSSNSIDGESSTTSSLHNSMEEEEIVDEGLLLLPPQLQSLEICYCPELSLRPDGSVGLQGLRSLRYLRISSCPKFLSSSSTSSSSCCPFPTSLQELSFATQSLTIQPAAHCVEAGKTVSLSNLTSLTKLSTYACQGGEGLWRHLPRSRLTKLKLEETSNFFLIDPEPSSQLQQQERGLSFPVLHSVETDDAVGFLAAPICSCLASSLTELNLQHDNEIERFTKEQDEALQLLTSLQQLTLHQWYKLQCLPEGLRRLPNLKKLSISMMKIHSLPTGGFPDSLQELRIEYCFDIRSLPKGGLPNSLQTLKIAYCEAIRSPPKDTLPTSLQELIISGCPNFRKLPKDGLPSSLRLLDVINCKSKDLKSQCRKLIGSIPIVRGFCSTCTFFYSPTVGFLSVCIHGCSSSSMNISAYTLYVKLVRYMQIAS</sequence>
<feature type="domain" description="Disease resistance N-terminal" evidence="9">
    <location>
        <begin position="12"/>
        <end position="97"/>
    </location>
</feature>
<dbReference type="InterPro" id="IPR027417">
    <property type="entry name" value="P-loop_NTPase"/>
</dbReference>
<dbReference type="InterPro" id="IPR041118">
    <property type="entry name" value="Rx_N"/>
</dbReference>
<comment type="similarity">
    <text evidence="1">Belongs to the disease resistance NB-LRR family.</text>
</comment>
<dbReference type="Gramene" id="TVU09081">
    <property type="protein sequence ID" value="TVU09081"/>
    <property type="gene ID" value="EJB05_42521"/>
</dbReference>
<protein>
    <recommendedName>
        <fullName evidence="14">NB-ARC domain-containing protein</fullName>
    </recommendedName>
</protein>
<dbReference type="FunFam" id="1.10.10.10:FF:000322">
    <property type="entry name" value="Probable disease resistance protein At1g63360"/>
    <property type="match status" value="1"/>
</dbReference>
<keyword evidence="4" id="KW-0547">Nucleotide-binding</keyword>
<evidence type="ECO:0000256" key="2">
    <source>
        <dbReference type="ARBA" id="ARBA00022614"/>
    </source>
</evidence>
<evidence type="ECO:0000256" key="5">
    <source>
        <dbReference type="ARBA" id="ARBA00022821"/>
    </source>
</evidence>
<dbReference type="InterPro" id="IPR058922">
    <property type="entry name" value="WHD_DRP"/>
</dbReference>
<dbReference type="Gene3D" id="3.40.50.300">
    <property type="entry name" value="P-loop containing nucleotide triphosphate hydrolases"/>
    <property type="match status" value="1"/>
</dbReference>
<evidence type="ECO:0008006" key="14">
    <source>
        <dbReference type="Google" id="ProtNLM"/>
    </source>
</evidence>
<dbReference type="GO" id="GO:0043531">
    <property type="term" value="F:ADP binding"/>
    <property type="evidence" value="ECO:0007669"/>
    <property type="project" value="InterPro"/>
</dbReference>
<dbReference type="Pfam" id="PF18052">
    <property type="entry name" value="Rx_N"/>
    <property type="match status" value="1"/>
</dbReference>
<dbReference type="InterPro" id="IPR002182">
    <property type="entry name" value="NB-ARC"/>
</dbReference>
<feature type="domain" description="NB-ARC" evidence="8">
    <location>
        <begin position="410"/>
        <end position="560"/>
    </location>
</feature>
<keyword evidence="2" id="KW-0433">Leucine-rich repeat</keyword>
<evidence type="ECO:0000256" key="1">
    <source>
        <dbReference type="ARBA" id="ARBA00008894"/>
    </source>
</evidence>
<feature type="non-terminal residue" evidence="12">
    <location>
        <position position="1"/>
    </location>
</feature>
<dbReference type="Proteomes" id="UP000324897">
    <property type="component" value="Chromosome 3"/>
</dbReference>
<dbReference type="SUPFAM" id="SSF52047">
    <property type="entry name" value="RNI-like"/>
    <property type="match status" value="1"/>
</dbReference>
<dbReference type="InterPro" id="IPR056789">
    <property type="entry name" value="LRR_R13L1-DRL21"/>
</dbReference>
<dbReference type="InterPro" id="IPR032675">
    <property type="entry name" value="LRR_dom_sf"/>
</dbReference>
<evidence type="ECO:0000313" key="12">
    <source>
        <dbReference type="EMBL" id="TVU09081.1"/>
    </source>
</evidence>
<feature type="compositionally biased region" description="Basic and acidic residues" evidence="7">
    <location>
        <begin position="141"/>
        <end position="152"/>
    </location>
</feature>
<keyword evidence="6" id="KW-0067">ATP-binding</keyword>
<evidence type="ECO:0000259" key="9">
    <source>
        <dbReference type="Pfam" id="PF18052"/>
    </source>
</evidence>
<dbReference type="PRINTS" id="PR00364">
    <property type="entry name" value="DISEASERSIST"/>
</dbReference>
<dbReference type="GO" id="GO:0042742">
    <property type="term" value="P:defense response to bacterium"/>
    <property type="evidence" value="ECO:0007669"/>
    <property type="project" value="UniProtKB-ARBA"/>
</dbReference>
<evidence type="ECO:0000259" key="8">
    <source>
        <dbReference type="Pfam" id="PF00931"/>
    </source>
</evidence>
<keyword evidence="13" id="KW-1185">Reference proteome</keyword>
<reference evidence="12 13" key="1">
    <citation type="journal article" date="2019" name="Sci. Rep.">
        <title>A high-quality genome of Eragrostis curvula grass provides insights into Poaceae evolution and supports new strategies to enhance forage quality.</title>
        <authorList>
            <person name="Carballo J."/>
            <person name="Santos B.A.C.M."/>
            <person name="Zappacosta D."/>
            <person name="Garbus I."/>
            <person name="Selva J.P."/>
            <person name="Gallo C.A."/>
            <person name="Diaz A."/>
            <person name="Albertini E."/>
            <person name="Caccamo M."/>
            <person name="Echenique V."/>
        </authorList>
    </citation>
    <scope>NUCLEOTIDE SEQUENCE [LARGE SCALE GENOMIC DNA]</scope>
    <source>
        <strain evidence="13">cv. Victoria</strain>
        <tissue evidence="12">Leaf</tissue>
    </source>
</reference>
<feature type="region of interest" description="Disordered" evidence="7">
    <location>
        <begin position="136"/>
        <end position="155"/>
    </location>
</feature>
<dbReference type="SUPFAM" id="SSF52058">
    <property type="entry name" value="L domain-like"/>
    <property type="match status" value="2"/>
</dbReference>
<evidence type="ECO:0000259" key="10">
    <source>
        <dbReference type="Pfam" id="PF23559"/>
    </source>
</evidence>
<accession>A0A5J9TEN8</accession>
<keyword evidence="5" id="KW-0611">Plant defense</keyword>
<dbReference type="Pfam" id="PF23559">
    <property type="entry name" value="WHD_DRP"/>
    <property type="match status" value="1"/>
</dbReference>
<dbReference type="GO" id="GO:0002758">
    <property type="term" value="P:innate immune response-activating signaling pathway"/>
    <property type="evidence" value="ECO:0007669"/>
    <property type="project" value="UniProtKB-ARBA"/>
</dbReference>
<keyword evidence="3" id="KW-0677">Repeat</keyword>
<dbReference type="Pfam" id="PF25019">
    <property type="entry name" value="LRR_R13L1-DRL21"/>
    <property type="match status" value="1"/>
</dbReference>
<dbReference type="Gene3D" id="3.80.10.10">
    <property type="entry name" value="Ribonuclease Inhibitor"/>
    <property type="match status" value="3"/>
</dbReference>
<dbReference type="Pfam" id="PF00931">
    <property type="entry name" value="NB-ARC"/>
    <property type="match status" value="1"/>
</dbReference>
<organism evidence="12 13">
    <name type="scientific">Eragrostis curvula</name>
    <name type="common">weeping love grass</name>
    <dbReference type="NCBI Taxonomy" id="38414"/>
    <lineage>
        <taxon>Eukaryota</taxon>
        <taxon>Viridiplantae</taxon>
        <taxon>Streptophyta</taxon>
        <taxon>Embryophyta</taxon>
        <taxon>Tracheophyta</taxon>
        <taxon>Spermatophyta</taxon>
        <taxon>Magnoliopsida</taxon>
        <taxon>Liliopsida</taxon>
        <taxon>Poales</taxon>
        <taxon>Poaceae</taxon>
        <taxon>PACMAD clade</taxon>
        <taxon>Chloridoideae</taxon>
        <taxon>Eragrostideae</taxon>
        <taxon>Eragrostidinae</taxon>
        <taxon>Eragrostis</taxon>
    </lineage>
</organism>
<dbReference type="EMBL" id="RWGY01000039">
    <property type="protein sequence ID" value="TVU09081.1"/>
    <property type="molecule type" value="Genomic_DNA"/>
</dbReference>
<evidence type="ECO:0000256" key="3">
    <source>
        <dbReference type="ARBA" id="ARBA00022737"/>
    </source>
</evidence>
<evidence type="ECO:0000259" key="11">
    <source>
        <dbReference type="Pfam" id="PF25019"/>
    </source>
</evidence>
<feature type="domain" description="R13L1/DRL21-like LRR repeat region" evidence="11">
    <location>
        <begin position="941"/>
        <end position="1053"/>
    </location>
</feature>
<comment type="caution">
    <text evidence="12">The sequence shown here is derived from an EMBL/GenBank/DDBJ whole genome shotgun (WGS) entry which is preliminary data.</text>
</comment>
<name>A0A5J9TEN8_9POAL</name>
<dbReference type="GO" id="GO:0005524">
    <property type="term" value="F:ATP binding"/>
    <property type="evidence" value="ECO:0007669"/>
    <property type="project" value="UniProtKB-KW"/>
</dbReference>
<dbReference type="PANTHER" id="PTHR36766:SF70">
    <property type="entry name" value="DISEASE RESISTANCE PROTEIN RGA4"/>
    <property type="match status" value="1"/>
</dbReference>
<dbReference type="OrthoDB" id="659430at2759"/>
<evidence type="ECO:0000256" key="7">
    <source>
        <dbReference type="SAM" id="MobiDB-lite"/>
    </source>
</evidence>
<proteinExistence type="inferred from homology"/>
<evidence type="ECO:0000256" key="6">
    <source>
        <dbReference type="ARBA" id="ARBA00022840"/>
    </source>
</evidence>
<gene>
    <name evidence="12" type="ORF">EJB05_42521</name>
</gene>
<evidence type="ECO:0000256" key="4">
    <source>
        <dbReference type="ARBA" id="ARBA00022741"/>
    </source>
</evidence>